<reference evidence="1" key="1">
    <citation type="submission" date="2018-05" db="EMBL/GenBank/DDBJ databases">
        <title>Draft genome of Mucuna pruriens seed.</title>
        <authorList>
            <person name="Nnadi N.E."/>
            <person name="Vos R."/>
            <person name="Hasami M.H."/>
            <person name="Devisetty U.K."/>
            <person name="Aguiy J.C."/>
        </authorList>
    </citation>
    <scope>NUCLEOTIDE SEQUENCE [LARGE SCALE GENOMIC DNA]</scope>
    <source>
        <strain evidence="1">JCA_2017</strain>
    </source>
</reference>
<dbReference type="OrthoDB" id="1434155at2759"/>
<organism evidence="1 2">
    <name type="scientific">Mucuna pruriens</name>
    <name type="common">Velvet bean</name>
    <name type="synonym">Dolichos pruriens</name>
    <dbReference type="NCBI Taxonomy" id="157652"/>
    <lineage>
        <taxon>Eukaryota</taxon>
        <taxon>Viridiplantae</taxon>
        <taxon>Streptophyta</taxon>
        <taxon>Embryophyta</taxon>
        <taxon>Tracheophyta</taxon>
        <taxon>Spermatophyta</taxon>
        <taxon>Magnoliopsida</taxon>
        <taxon>eudicotyledons</taxon>
        <taxon>Gunneridae</taxon>
        <taxon>Pentapetalae</taxon>
        <taxon>rosids</taxon>
        <taxon>fabids</taxon>
        <taxon>Fabales</taxon>
        <taxon>Fabaceae</taxon>
        <taxon>Papilionoideae</taxon>
        <taxon>50 kb inversion clade</taxon>
        <taxon>NPAAA clade</taxon>
        <taxon>indigoferoid/millettioid clade</taxon>
        <taxon>Phaseoleae</taxon>
        <taxon>Mucuna</taxon>
    </lineage>
</organism>
<sequence>MDPDEHFAKYITQVNLFNNEDAILCRIFPTFLKGLILHWYMQLPANSTDSFGTLKKFSTQYLTSRTHHLTPMALGPPYDMDDLRTRAIGYIQMEEMIEFHEDTSS</sequence>
<evidence type="ECO:0000313" key="1">
    <source>
        <dbReference type="EMBL" id="RDX68913.1"/>
    </source>
</evidence>
<evidence type="ECO:0000313" key="2">
    <source>
        <dbReference type="Proteomes" id="UP000257109"/>
    </source>
</evidence>
<name>A0A371ESA5_MUCPR</name>
<gene>
    <name evidence="1" type="ORF">CR513_52043</name>
</gene>
<proteinExistence type="predicted"/>
<dbReference type="Proteomes" id="UP000257109">
    <property type="component" value="Unassembled WGS sequence"/>
</dbReference>
<keyword evidence="2" id="KW-1185">Reference proteome</keyword>
<protein>
    <recommendedName>
        <fullName evidence="3">Retrotransposon gag domain-containing protein</fullName>
    </recommendedName>
</protein>
<dbReference type="AlphaFoldDB" id="A0A371ESA5"/>
<comment type="caution">
    <text evidence="1">The sequence shown here is derived from an EMBL/GenBank/DDBJ whole genome shotgun (WGS) entry which is preliminary data.</text>
</comment>
<dbReference type="EMBL" id="QJKJ01012336">
    <property type="protein sequence ID" value="RDX68913.1"/>
    <property type="molecule type" value="Genomic_DNA"/>
</dbReference>
<evidence type="ECO:0008006" key="3">
    <source>
        <dbReference type="Google" id="ProtNLM"/>
    </source>
</evidence>
<accession>A0A371ESA5</accession>
<feature type="non-terminal residue" evidence="1">
    <location>
        <position position="1"/>
    </location>
</feature>